<dbReference type="AlphaFoldDB" id="A0AAV5RTS1"/>
<dbReference type="PANTHER" id="PTHR14742:SF3">
    <property type="entry name" value="RIBONUCLEASE MRP PROTEIN SUBUNIT SNM1"/>
    <property type="match status" value="1"/>
</dbReference>
<dbReference type="Gene3D" id="6.20.50.20">
    <property type="match status" value="1"/>
</dbReference>
<gene>
    <name evidence="2" type="ORF">DAKH74_015850</name>
</gene>
<comment type="caution">
    <text evidence="2">The sequence shown here is derived from an EMBL/GenBank/DDBJ whole genome shotgun (WGS) entry which is preliminary data.</text>
</comment>
<dbReference type="EMBL" id="BTGD01000003">
    <property type="protein sequence ID" value="GMM54969.1"/>
    <property type="molecule type" value="Genomic_DNA"/>
</dbReference>
<keyword evidence="3" id="KW-1185">Reference proteome</keyword>
<dbReference type="PANTHER" id="PTHR14742">
    <property type="entry name" value="RIBONUCLEASE P SUBUNIT P21"/>
    <property type="match status" value="1"/>
</dbReference>
<accession>A0AAV5RTS1</accession>
<evidence type="ECO:0000313" key="2">
    <source>
        <dbReference type="EMBL" id="GMM54969.1"/>
    </source>
</evidence>
<evidence type="ECO:0000256" key="1">
    <source>
        <dbReference type="SAM" id="MobiDB-lite"/>
    </source>
</evidence>
<feature type="compositionally biased region" description="Basic and acidic residues" evidence="1">
    <location>
        <begin position="119"/>
        <end position="128"/>
    </location>
</feature>
<dbReference type="GO" id="GO:0005655">
    <property type="term" value="C:nucleolar ribonuclease P complex"/>
    <property type="evidence" value="ECO:0007669"/>
    <property type="project" value="TreeGrafter"/>
</dbReference>
<dbReference type="GO" id="GO:0008033">
    <property type="term" value="P:tRNA processing"/>
    <property type="evidence" value="ECO:0007669"/>
    <property type="project" value="TreeGrafter"/>
</dbReference>
<proteinExistence type="predicted"/>
<dbReference type="Pfam" id="PF04032">
    <property type="entry name" value="Rpr2"/>
    <property type="match status" value="1"/>
</dbReference>
<evidence type="ECO:0000313" key="3">
    <source>
        <dbReference type="Proteomes" id="UP001377567"/>
    </source>
</evidence>
<dbReference type="InterPro" id="IPR007175">
    <property type="entry name" value="Rpr2/Snm1/Rpp21"/>
</dbReference>
<feature type="region of interest" description="Disordered" evidence="1">
    <location>
        <begin position="106"/>
        <end position="178"/>
    </location>
</feature>
<dbReference type="Proteomes" id="UP001377567">
    <property type="component" value="Unassembled WGS sequence"/>
</dbReference>
<name>A0AAV5RTS1_MAUHU</name>
<protein>
    <submittedName>
        <fullName evidence="2">Snm1 protein</fullName>
    </submittedName>
</protein>
<sequence>MNRIQREKFRDRHLRQKYDLLHMMPTLKTPALSGMYLTNYYNGVKRYDLTLPKEITEANAKFCGKCGSVHVPLLNTQISITDSSAANQETITFKCLNCEHEANFSSHKIKQRAPQVQVENKEVAETTPKKKITKSTAKDRQKKRKQNSLSNLLSTKKKERKSSPSPLASLTLENFMKK</sequence>
<feature type="compositionally biased region" description="Polar residues" evidence="1">
    <location>
        <begin position="163"/>
        <end position="172"/>
    </location>
</feature>
<organism evidence="2 3">
    <name type="scientific">Maudiozyma humilis</name>
    <name type="common">Sour dough yeast</name>
    <name type="synonym">Kazachstania humilis</name>
    <dbReference type="NCBI Taxonomy" id="51915"/>
    <lineage>
        <taxon>Eukaryota</taxon>
        <taxon>Fungi</taxon>
        <taxon>Dikarya</taxon>
        <taxon>Ascomycota</taxon>
        <taxon>Saccharomycotina</taxon>
        <taxon>Saccharomycetes</taxon>
        <taxon>Saccharomycetales</taxon>
        <taxon>Saccharomycetaceae</taxon>
        <taxon>Maudiozyma</taxon>
    </lineage>
</organism>
<reference evidence="2 3" key="1">
    <citation type="journal article" date="2023" name="Elife">
        <title>Identification of key yeast species and microbe-microbe interactions impacting larval growth of Drosophila in the wild.</title>
        <authorList>
            <person name="Mure A."/>
            <person name="Sugiura Y."/>
            <person name="Maeda R."/>
            <person name="Honda K."/>
            <person name="Sakurai N."/>
            <person name="Takahashi Y."/>
            <person name="Watada M."/>
            <person name="Katoh T."/>
            <person name="Gotoh A."/>
            <person name="Gotoh Y."/>
            <person name="Taniguchi I."/>
            <person name="Nakamura K."/>
            <person name="Hayashi T."/>
            <person name="Katayama T."/>
            <person name="Uemura T."/>
            <person name="Hattori Y."/>
        </authorList>
    </citation>
    <scope>NUCLEOTIDE SEQUENCE [LARGE SCALE GENOMIC DNA]</scope>
    <source>
        <strain evidence="2 3">KH-74</strain>
    </source>
</reference>